<protein>
    <submittedName>
        <fullName evidence="2">Uncharacterized protein</fullName>
    </submittedName>
</protein>
<keyword evidence="1" id="KW-0175">Coiled coil</keyword>
<name>A0A517LPS8_9PEZI</name>
<dbReference type="OrthoDB" id="10422270at2759"/>
<dbReference type="Proteomes" id="UP000316270">
    <property type="component" value="Chromosome 18"/>
</dbReference>
<accession>A0A517LPS8</accession>
<dbReference type="EMBL" id="CP042202">
    <property type="protein sequence ID" value="QDS77651.1"/>
    <property type="molecule type" value="Genomic_DNA"/>
</dbReference>
<dbReference type="AlphaFoldDB" id="A0A517LPS8"/>
<feature type="coiled-coil region" evidence="1">
    <location>
        <begin position="172"/>
        <end position="204"/>
    </location>
</feature>
<evidence type="ECO:0000256" key="1">
    <source>
        <dbReference type="SAM" id="Coils"/>
    </source>
</evidence>
<keyword evidence="3" id="KW-1185">Reference proteome</keyword>
<evidence type="ECO:0000313" key="3">
    <source>
        <dbReference type="Proteomes" id="UP000316270"/>
    </source>
</evidence>
<evidence type="ECO:0000313" key="2">
    <source>
        <dbReference type="EMBL" id="QDS77651.1"/>
    </source>
</evidence>
<organism evidence="2 3">
    <name type="scientific">Venturia effusa</name>
    <dbReference type="NCBI Taxonomy" id="50376"/>
    <lineage>
        <taxon>Eukaryota</taxon>
        <taxon>Fungi</taxon>
        <taxon>Dikarya</taxon>
        <taxon>Ascomycota</taxon>
        <taxon>Pezizomycotina</taxon>
        <taxon>Dothideomycetes</taxon>
        <taxon>Pleosporomycetidae</taxon>
        <taxon>Venturiales</taxon>
        <taxon>Venturiaceae</taxon>
        <taxon>Venturia</taxon>
    </lineage>
</organism>
<gene>
    <name evidence="2" type="ORF">FKW77_002886</name>
</gene>
<proteinExistence type="predicted"/>
<reference evidence="2 3" key="1">
    <citation type="submission" date="2019-07" db="EMBL/GenBank/DDBJ databases">
        <title>Finished genome of Venturia effusa.</title>
        <authorList>
            <person name="Young C.A."/>
            <person name="Cox M.P."/>
            <person name="Ganley A.R.D."/>
            <person name="David W.J."/>
        </authorList>
    </citation>
    <scope>NUCLEOTIDE SEQUENCE [LARGE SCALE GENOMIC DNA]</scope>
    <source>
        <strain evidence="3">albino</strain>
    </source>
</reference>
<sequence length="414" mass="47712">MSDRDSSNTLWERAVIYFEGENQEHQPQQSPRKVIVRPECLDTSILDQVKEGTVPSDTTKIDILGSLANYGSLIIDNPATADLRELSTTEWDELSQRARMSIITRPADLAERGHRISRLMAFDDHVNNIGQILHQQELAHPRHDVYETDTWSREKSLSQAKNDWTTFGGKQKQKYKRRFKELKEKKLEAKRNNNQDKVAEAVREMHSHESQTLYYWCREMGKGVRDILEPKICGQMDEIEESYVLFQALNIENENRSILQLLEAFDETKAELVEKIDNSLAMLDANLNHVQGLLELSHHQARKALTRMSRLCGTDIKWKGDDVHREVMWDRFVNGKGISYFEAYKDLTAVKKDLETANMVIENNIARNLKTLGESSGDRQDVCIDAERIWLKAIAEGRKGKVEEEKRSLGKGSR</sequence>